<dbReference type="Proteomes" id="UP000321425">
    <property type="component" value="Unassembled WGS sequence"/>
</dbReference>
<dbReference type="STRING" id="426703.SAMN04488100_1147"/>
<feature type="transmembrane region" description="Helical" evidence="1">
    <location>
        <begin position="105"/>
        <end position="123"/>
    </location>
</feature>
<dbReference type="Proteomes" id="UP000198548">
    <property type="component" value="Unassembled WGS sequence"/>
</dbReference>
<evidence type="ECO:0000256" key="1">
    <source>
        <dbReference type="SAM" id="Phobius"/>
    </source>
</evidence>
<protein>
    <submittedName>
        <fullName evidence="3">Uncharacterized protein</fullName>
    </submittedName>
</protein>
<accession>A0A1H7TSZ6</accession>
<keyword evidence="1" id="KW-0472">Membrane</keyword>
<reference evidence="2 5" key="2">
    <citation type="submission" date="2019-07" db="EMBL/GenBank/DDBJ databases">
        <title>Whole genome shotgun sequence of Alkalibacterium putridalgicola NBRC 103243.</title>
        <authorList>
            <person name="Hosoyama A."/>
            <person name="Uohara A."/>
            <person name="Ohji S."/>
            <person name="Ichikawa N."/>
        </authorList>
    </citation>
    <scope>NUCLEOTIDE SEQUENCE [LARGE SCALE GENOMIC DNA]</scope>
    <source>
        <strain evidence="2 5">NBRC 103243</strain>
    </source>
</reference>
<keyword evidence="1" id="KW-1133">Transmembrane helix</keyword>
<feature type="transmembrane region" description="Helical" evidence="1">
    <location>
        <begin position="129"/>
        <end position="144"/>
    </location>
</feature>
<feature type="transmembrane region" description="Helical" evidence="1">
    <location>
        <begin position="242"/>
        <end position="260"/>
    </location>
</feature>
<proteinExistence type="predicted"/>
<feature type="transmembrane region" description="Helical" evidence="1">
    <location>
        <begin position="21"/>
        <end position="54"/>
    </location>
</feature>
<keyword evidence="1" id="KW-0812">Transmembrane</keyword>
<sequence>MIIFTLGRIIDLNYKTNRLVVLLTLAASAVGWLVTGAFLSGLSIGVGVFLTWALAREIDPKHDYSAILAAGFALINLFYYESVQLLVLGWLLLVLRMVNGLCGKAVTVFDMLLTLGLTTYLSFSNDNSIYLVAFLLAIYLVSKGRRLTRTFVIINAIASVLFLVQSFFLDYLNFDPVSGMDTLTTVFFTLIGLSFILFWFLSREEALDDQGNKVNRSRLFAAQILYSASVLLIFFFDDVSLNNLIIYASVILAVTLFYIGSKLAKAF</sequence>
<evidence type="ECO:0000313" key="2">
    <source>
        <dbReference type="EMBL" id="GEK90173.1"/>
    </source>
</evidence>
<dbReference type="EMBL" id="FOBL01000014">
    <property type="protein sequence ID" value="SEL87851.1"/>
    <property type="molecule type" value="Genomic_DNA"/>
</dbReference>
<evidence type="ECO:0000313" key="5">
    <source>
        <dbReference type="Proteomes" id="UP000321425"/>
    </source>
</evidence>
<feature type="transmembrane region" description="Helical" evidence="1">
    <location>
        <begin position="66"/>
        <end position="93"/>
    </location>
</feature>
<feature type="transmembrane region" description="Helical" evidence="1">
    <location>
        <begin position="219"/>
        <end position="236"/>
    </location>
</feature>
<feature type="transmembrane region" description="Helical" evidence="1">
    <location>
        <begin position="151"/>
        <end position="171"/>
    </location>
</feature>
<dbReference type="AlphaFoldDB" id="A0A1H7TSZ6"/>
<evidence type="ECO:0000313" key="3">
    <source>
        <dbReference type="EMBL" id="SEL87851.1"/>
    </source>
</evidence>
<name>A0A1H7TSZ6_9LACT</name>
<organism evidence="3 4">
    <name type="scientific">Alkalibacterium putridalgicola</name>
    <dbReference type="NCBI Taxonomy" id="426703"/>
    <lineage>
        <taxon>Bacteria</taxon>
        <taxon>Bacillati</taxon>
        <taxon>Bacillota</taxon>
        <taxon>Bacilli</taxon>
        <taxon>Lactobacillales</taxon>
        <taxon>Carnobacteriaceae</taxon>
        <taxon>Alkalibacterium</taxon>
    </lineage>
</organism>
<dbReference type="OrthoDB" id="2156233at2"/>
<evidence type="ECO:0000313" key="4">
    <source>
        <dbReference type="Proteomes" id="UP000198548"/>
    </source>
</evidence>
<dbReference type="EMBL" id="BJUX01000036">
    <property type="protein sequence ID" value="GEK90173.1"/>
    <property type="molecule type" value="Genomic_DNA"/>
</dbReference>
<reference evidence="3 4" key="1">
    <citation type="submission" date="2016-10" db="EMBL/GenBank/DDBJ databases">
        <authorList>
            <person name="de Groot N.N."/>
        </authorList>
    </citation>
    <scope>NUCLEOTIDE SEQUENCE [LARGE SCALE GENOMIC DNA]</scope>
    <source>
        <strain evidence="3 4">DSM 19182</strain>
    </source>
</reference>
<dbReference type="RefSeq" id="WP_091488066.1">
    <property type="nucleotide sequence ID" value="NZ_BJUX01000036.1"/>
</dbReference>
<feature type="transmembrane region" description="Helical" evidence="1">
    <location>
        <begin position="183"/>
        <end position="201"/>
    </location>
</feature>
<gene>
    <name evidence="2" type="ORF">APU01nite_22120</name>
    <name evidence="3" type="ORF">SAMN04488100_1147</name>
</gene>
<keyword evidence="5" id="KW-1185">Reference proteome</keyword>